<gene>
    <name evidence="1" type="ORF">TorRG33x02_097080</name>
</gene>
<accession>A0A2P5F9J1</accession>
<dbReference type="InParanoid" id="A0A2P5F9J1"/>
<sequence length="31" mass="3580">MEKMVKAVVAGEAVTAKDWPCLFIPYLFHVW</sequence>
<organism evidence="1 2">
    <name type="scientific">Trema orientale</name>
    <name type="common">Charcoal tree</name>
    <name type="synonym">Celtis orientalis</name>
    <dbReference type="NCBI Taxonomy" id="63057"/>
    <lineage>
        <taxon>Eukaryota</taxon>
        <taxon>Viridiplantae</taxon>
        <taxon>Streptophyta</taxon>
        <taxon>Embryophyta</taxon>
        <taxon>Tracheophyta</taxon>
        <taxon>Spermatophyta</taxon>
        <taxon>Magnoliopsida</taxon>
        <taxon>eudicotyledons</taxon>
        <taxon>Gunneridae</taxon>
        <taxon>Pentapetalae</taxon>
        <taxon>rosids</taxon>
        <taxon>fabids</taxon>
        <taxon>Rosales</taxon>
        <taxon>Cannabaceae</taxon>
        <taxon>Trema</taxon>
    </lineage>
</organism>
<evidence type="ECO:0000313" key="1">
    <source>
        <dbReference type="EMBL" id="PON94461.1"/>
    </source>
</evidence>
<dbReference type="EMBL" id="JXTC01000051">
    <property type="protein sequence ID" value="PON94461.1"/>
    <property type="molecule type" value="Genomic_DNA"/>
</dbReference>
<protein>
    <submittedName>
        <fullName evidence="1">Uncharacterized protein</fullName>
    </submittedName>
</protein>
<evidence type="ECO:0000313" key="2">
    <source>
        <dbReference type="Proteomes" id="UP000237000"/>
    </source>
</evidence>
<proteinExistence type="predicted"/>
<name>A0A2P5F9J1_TREOI</name>
<reference evidence="2" key="1">
    <citation type="submission" date="2016-06" db="EMBL/GenBank/DDBJ databases">
        <title>Parallel loss of symbiosis genes in relatives of nitrogen-fixing non-legume Parasponia.</title>
        <authorList>
            <person name="Van Velzen R."/>
            <person name="Holmer R."/>
            <person name="Bu F."/>
            <person name="Rutten L."/>
            <person name="Van Zeijl A."/>
            <person name="Liu W."/>
            <person name="Santuari L."/>
            <person name="Cao Q."/>
            <person name="Sharma T."/>
            <person name="Shen D."/>
            <person name="Roswanjaya Y."/>
            <person name="Wardhani T."/>
            <person name="Kalhor M.S."/>
            <person name="Jansen J."/>
            <person name="Van den Hoogen J."/>
            <person name="Gungor B."/>
            <person name="Hartog M."/>
            <person name="Hontelez J."/>
            <person name="Verver J."/>
            <person name="Yang W.-C."/>
            <person name="Schijlen E."/>
            <person name="Repin R."/>
            <person name="Schilthuizen M."/>
            <person name="Schranz E."/>
            <person name="Heidstra R."/>
            <person name="Miyata K."/>
            <person name="Fedorova E."/>
            <person name="Kohlen W."/>
            <person name="Bisseling T."/>
            <person name="Smit S."/>
            <person name="Geurts R."/>
        </authorList>
    </citation>
    <scope>NUCLEOTIDE SEQUENCE [LARGE SCALE GENOMIC DNA]</scope>
    <source>
        <strain evidence="2">cv. RG33-2</strain>
    </source>
</reference>
<keyword evidence="2" id="KW-1185">Reference proteome</keyword>
<dbReference type="AlphaFoldDB" id="A0A2P5F9J1"/>
<dbReference type="Proteomes" id="UP000237000">
    <property type="component" value="Unassembled WGS sequence"/>
</dbReference>
<comment type="caution">
    <text evidence="1">The sequence shown here is derived from an EMBL/GenBank/DDBJ whole genome shotgun (WGS) entry which is preliminary data.</text>
</comment>